<feature type="transmembrane region" description="Helical" evidence="1">
    <location>
        <begin position="63"/>
        <end position="83"/>
    </location>
</feature>
<accession>A0A139NAA7</accession>
<dbReference type="EMBL" id="LQRC01000089">
    <property type="protein sequence ID" value="KXT72813.1"/>
    <property type="molecule type" value="Genomic_DNA"/>
</dbReference>
<sequence>MKHGNGFLPPLISLDSRYVWFPIATYLIFFFISGLTMLILKYNEKKRKNMTKENLIKLFSFKTLYLALLTFVILHLILLAFGLSFTPVLWNSWFFILCLTFFIHPWIVFFRTRDFQWYHLIFQLFSGLVALYLWFAAFFVLSIIQNPAIPINIDYHIQDKEIIIVRGFVVHSTYEHHELINPFIMKSEVKYNEDMF</sequence>
<dbReference type="PATRIC" id="fig|1302.21.peg.696"/>
<evidence type="ECO:0000256" key="1">
    <source>
        <dbReference type="SAM" id="Phobius"/>
    </source>
</evidence>
<proteinExistence type="predicted"/>
<evidence type="ECO:0000313" key="3">
    <source>
        <dbReference type="Proteomes" id="UP000070096"/>
    </source>
</evidence>
<protein>
    <submittedName>
        <fullName evidence="2">Uncharacterized protein</fullName>
    </submittedName>
</protein>
<dbReference type="Proteomes" id="UP000070096">
    <property type="component" value="Unassembled WGS sequence"/>
</dbReference>
<keyword evidence="1" id="KW-0812">Transmembrane</keyword>
<feature type="transmembrane region" description="Helical" evidence="1">
    <location>
        <begin position="20"/>
        <end position="42"/>
    </location>
</feature>
<keyword evidence="1" id="KW-1133">Transmembrane helix</keyword>
<feature type="transmembrane region" description="Helical" evidence="1">
    <location>
        <begin position="89"/>
        <end position="109"/>
    </location>
</feature>
<comment type="caution">
    <text evidence="2">The sequence shown here is derived from an EMBL/GenBank/DDBJ whole genome shotgun (WGS) entry which is preliminary data.</text>
</comment>
<feature type="transmembrane region" description="Helical" evidence="1">
    <location>
        <begin position="121"/>
        <end position="144"/>
    </location>
</feature>
<evidence type="ECO:0000313" key="2">
    <source>
        <dbReference type="EMBL" id="KXT72813.1"/>
    </source>
</evidence>
<reference evidence="2 3" key="1">
    <citation type="submission" date="2016-01" db="EMBL/GenBank/DDBJ databases">
        <title>Highly variable Streptococcus oralis are common among viridans streptococci isolated from primates.</title>
        <authorList>
            <person name="Denapaite D."/>
            <person name="Rieger M."/>
            <person name="Koendgen S."/>
            <person name="Brueckner R."/>
            <person name="Ochigava I."/>
            <person name="Kappeler P."/>
            <person name="Maetz-Rensing K."/>
            <person name="Leendertz F."/>
            <person name="Hakenbeck R."/>
        </authorList>
    </citation>
    <scope>NUCLEOTIDE SEQUENCE [LARGE SCALE GENOMIC DNA]</scope>
    <source>
        <strain evidence="2 3">DD07</strain>
    </source>
</reference>
<organism evidence="2 3">
    <name type="scientific">Streptococcus gordonii</name>
    <dbReference type="NCBI Taxonomy" id="1302"/>
    <lineage>
        <taxon>Bacteria</taxon>
        <taxon>Bacillati</taxon>
        <taxon>Bacillota</taxon>
        <taxon>Bacilli</taxon>
        <taxon>Lactobacillales</taxon>
        <taxon>Streptococcaceae</taxon>
        <taxon>Streptococcus</taxon>
    </lineage>
</organism>
<name>A0A139NAA7_STRGN</name>
<dbReference type="AlphaFoldDB" id="A0A139NAA7"/>
<keyword evidence="1" id="KW-0472">Membrane</keyword>
<gene>
    <name evidence="2" type="ORF">SGODD07_00621</name>
</gene>